<evidence type="ECO:0000313" key="2">
    <source>
        <dbReference type="Proteomes" id="UP001066276"/>
    </source>
</evidence>
<dbReference type="EMBL" id="JANPWB010000011">
    <property type="protein sequence ID" value="KAJ1122914.1"/>
    <property type="molecule type" value="Genomic_DNA"/>
</dbReference>
<reference evidence="1" key="1">
    <citation type="journal article" date="2022" name="bioRxiv">
        <title>Sequencing and chromosome-scale assembly of the giantPleurodeles waltlgenome.</title>
        <authorList>
            <person name="Brown T."/>
            <person name="Elewa A."/>
            <person name="Iarovenko S."/>
            <person name="Subramanian E."/>
            <person name="Araus A.J."/>
            <person name="Petzold A."/>
            <person name="Susuki M."/>
            <person name="Suzuki K.-i.T."/>
            <person name="Hayashi T."/>
            <person name="Toyoda A."/>
            <person name="Oliveira C."/>
            <person name="Osipova E."/>
            <person name="Leigh N.D."/>
            <person name="Simon A."/>
            <person name="Yun M.H."/>
        </authorList>
    </citation>
    <scope>NUCLEOTIDE SEQUENCE</scope>
    <source>
        <strain evidence="1">20211129_DDA</strain>
        <tissue evidence="1">Liver</tissue>
    </source>
</reference>
<accession>A0AAV7P7S1</accession>
<protein>
    <submittedName>
        <fullName evidence="1">Uncharacterized protein</fullName>
    </submittedName>
</protein>
<dbReference type="Proteomes" id="UP001066276">
    <property type="component" value="Chromosome 7"/>
</dbReference>
<keyword evidence="2" id="KW-1185">Reference proteome</keyword>
<name>A0AAV7P7S1_PLEWA</name>
<comment type="caution">
    <text evidence="1">The sequence shown here is derived from an EMBL/GenBank/DDBJ whole genome shotgun (WGS) entry which is preliminary data.</text>
</comment>
<organism evidence="1 2">
    <name type="scientific">Pleurodeles waltl</name>
    <name type="common">Iberian ribbed newt</name>
    <dbReference type="NCBI Taxonomy" id="8319"/>
    <lineage>
        <taxon>Eukaryota</taxon>
        <taxon>Metazoa</taxon>
        <taxon>Chordata</taxon>
        <taxon>Craniata</taxon>
        <taxon>Vertebrata</taxon>
        <taxon>Euteleostomi</taxon>
        <taxon>Amphibia</taxon>
        <taxon>Batrachia</taxon>
        <taxon>Caudata</taxon>
        <taxon>Salamandroidea</taxon>
        <taxon>Salamandridae</taxon>
        <taxon>Pleurodelinae</taxon>
        <taxon>Pleurodeles</taxon>
    </lineage>
</organism>
<evidence type="ECO:0000313" key="1">
    <source>
        <dbReference type="EMBL" id="KAJ1122914.1"/>
    </source>
</evidence>
<proteinExistence type="predicted"/>
<dbReference type="AlphaFoldDB" id="A0AAV7P7S1"/>
<gene>
    <name evidence="1" type="ORF">NDU88_001387</name>
</gene>
<sequence length="212" mass="24503">MLRGRHLFNKLSSMWVIAEADPDKSIPNFESIKHKVVSSQMKAKSRYDELKKVKEVDFKVEDRVRIKRPYNVRGSKYFHETKIVQVSKHSVKVVRGKWLSKRNVAKVYKGVDVQNFQSQNRGSGGCEIDLRRANDLQDVVMFYETGVTADDDDGREQGEVINHAQCETPCVDVSQDAEQAKNQHAVQDKFLNRFPSKRVINKPKYLDDFVWG</sequence>